<comment type="caution">
    <text evidence="6">The sequence shown here is derived from an EMBL/GenBank/DDBJ whole genome shotgun (WGS) entry which is preliminary data.</text>
</comment>
<keyword evidence="1" id="KW-0805">Transcription regulation</keyword>
<dbReference type="PROSITE" id="PS01124">
    <property type="entry name" value="HTH_ARAC_FAMILY_2"/>
    <property type="match status" value="1"/>
</dbReference>
<dbReference type="InterPro" id="IPR018062">
    <property type="entry name" value="HTH_AraC-typ_CS"/>
</dbReference>
<gene>
    <name evidence="6" type="ORF">ABH992_003469</name>
</gene>
<evidence type="ECO:0000256" key="2">
    <source>
        <dbReference type="ARBA" id="ARBA00023125"/>
    </source>
</evidence>
<dbReference type="InterPro" id="IPR029062">
    <property type="entry name" value="Class_I_gatase-like"/>
</dbReference>
<dbReference type="CDD" id="cd03138">
    <property type="entry name" value="GATase1_AraC_2"/>
    <property type="match status" value="1"/>
</dbReference>
<evidence type="ECO:0000313" key="7">
    <source>
        <dbReference type="Proteomes" id="UP001565474"/>
    </source>
</evidence>
<dbReference type="Proteomes" id="UP001565474">
    <property type="component" value="Unassembled WGS sequence"/>
</dbReference>
<keyword evidence="2" id="KW-0238">DNA-binding</keyword>
<feature type="region of interest" description="Disordered" evidence="4">
    <location>
        <begin position="332"/>
        <end position="356"/>
    </location>
</feature>
<keyword evidence="3" id="KW-0804">Transcription</keyword>
<dbReference type="EMBL" id="JBGBZN010000002">
    <property type="protein sequence ID" value="MEY9471070.1"/>
    <property type="molecule type" value="Genomic_DNA"/>
</dbReference>
<dbReference type="Pfam" id="PF12833">
    <property type="entry name" value="HTH_18"/>
    <property type="match status" value="1"/>
</dbReference>
<accession>A0ABV4GGJ0</accession>
<reference evidence="6 7" key="1">
    <citation type="submission" date="2024-07" db="EMBL/GenBank/DDBJ databases">
        <title>Genomic Encyclopedia of Type Strains, Phase V (KMG-V): Genome sequencing to study the core and pangenomes of soil and plant-associated prokaryotes.</title>
        <authorList>
            <person name="Whitman W."/>
        </authorList>
    </citation>
    <scope>NUCLEOTIDE SEQUENCE [LARGE SCALE GENOMIC DNA]</scope>
    <source>
        <strain evidence="6 7">USDA 222</strain>
    </source>
</reference>
<evidence type="ECO:0000256" key="4">
    <source>
        <dbReference type="SAM" id="MobiDB-lite"/>
    </source>
</evidence>
<dbReference type="PROSITE" id="PS00041">
    <property type="entry name" value="HTH_ARAC_FAMILY_1"/>
    <property type="match status" value="1"/>
</dbReference>
<organism evidence="6 7">
    <name type="scientific">Bradyrhizobium yuanmingense</name>
    <dbReference type="NCBI Taxonomy" id="108015"/>
    <lineage>
        <taxon>Bacteria</taxon>
        <taxon>Pseudomonadati</taxon>
        <taxon>Pseudomonadota</taxon>
        <taxon>Alphaproteobacteria</taxon>
        <taxon>Hyphomicrobiales</taxon>
        <taxon>Nitrobacteraceae</taxon>
        <taxon>Bradyrhizobium</taxon>
    </lineage>
</organism>
<evidence type="ECO:0000313" key="6">
    <source>
        <dbReference type="EMBL" id="MEY9471070.1"/>
    </source>
</evidence>
<dbReference type="SMART" id="SM00342">
    <property type="entry name" value="HTH_ARAC"/>
    <property type="match status" value="1"/>
</dbReference>
<dbReference type="InterPro" id="IPR020449">
    <property type="entry name" value="Tscrpt_reg_AraC-type_HTH"/>
</dbReference>
<dbReference type="SUPFAM" id="SSF52317">
    <property type="entry name" value="Class I glutamine amidotransferase-like"/>
    <property type="match status" value="1"/>
</dbReference>
<dbReference type="InterPro" id="IPR002818">
    <property type="entry name" value="DJ-1/PfpI"/>
</dbReference>
<dbReference type="SUPFAM" id="SSF46689">
    <property type="entry name" value="Homeodomain-like"/>
    <property type="match status" value="2"/>
</dbReference>
<protein>
    <submittedName>
        <fullName evidence="6">Transcriptional regulator GlxA family with amidase domain</fullName>
    </submittedName>
</protein>
<dbReference type="PANTHER" id="PTHR43130:SF11">
    <property type="entry name" value="TRANSCRIPTIONAL REGULATORY PROTEIN"/>
    <property type="match status" value="1"/>
</dbReference>
<keyword evidence="7" id="KW-1185">Reference proteome</keyword>
<name>A0ABV4GGJ0_9BRAD</name>
<dbReference type="Gene3D" id="1.10.10.60">
    <property type="entry name" value="Homeodomain-like"/>
    <property type="match status" value="2"/>
</dbReference>
<evidence type="ECO:0000256" key="3">
    <source>
        <dbReference type="ARBA" id="ARBA00023163"/>
    </source>
</evidence>
<evidence type="ECO:0000256" key="1">
    <source>
        <dbReference type="ARBA" id="ARBA00023015"/>
    </source>
</evidence>
<feature type="domain" description="HTH araC/xylS-type" evidence="5">
    <location>
        <begin position="231"/>
        <end position="329"/>
    </location>
</feature>
<proteinExistence type="predicted"/>
<evidence type="ECO:0000259" key="5">
    <source>
        <dbReference type="PROSITE" id="PS01124"/>
    </source>
</evidence>
<sequence length="356" mass="39388">MSRGRVRVSIPVFAECDPSIIYGVFDTLWGAGRIWDGVKGGTPDGLFEPRLVGAEPGQITLVTGVSIMPQDVADHVASTDIVFVPNVIVTAKTGTAGLDRRLIAWIRKMHEAGAQMYGSCGGSLVLAEAGLLNGCEATTHWVYEPVFRKHFPEVKLRMDRVLVQNGPGHNLVCGGGASSWQDLALLIVAKYGGTEEAIRISKLFLYQWHREGQLPFASMVQNVDHGDGVITRCQDYIAQNYQRQDLIAALVHHSGLPKRSFDRRFRAATGYSPLAYVQTLRIEEAKQLLETTETGIEDICREVGYEDVASFRRLFRKQAGVSPKDYRRKFQLPDYVTGSRPPTSDKPMRPRRAAGG</sequence>
<dbReference type="Pfam" id="PF01965">
    <property type="entry name" value="DJ-1_PfpI"/>
    <property type="match status" value="1"/>
</dbReference>
<dbReference type="Gene3D" id="3.40.50.880">
    <property type="match status" value="1"/>
</dbReference>
<dbReference type="InterPro" id="IPR018060">
    <property type="entry name" value="HTH_AraC"/>
</dbReference>
<dbReference type="PANTHER" id="PTHR43130">
    <property type="entry name" value="ARAC-FAMILY TRANSCRIPTIONAL REGULATOR"/>
    <property type="match status" value="1"/>
</dbReference>
<dbReference type="InterPro" id="IPR009057">
    <property type="entry name" value="Homeodomain-like_sf"/>
</dbReference>
<dbReference type="PRINTS" id="PR00032">
    <property type="entry name" value="HTHARAC"/>
</dbReference>
<dbReference type="InterPro" id="IPR052158">
    <property type="entry name" value="INH-QAR"/>
</dbReference>